<gene>
    <name evidence="1" type="ORF">FME351_LOCUS3947</name>
    <name evidence="2" type="ORF">TSG867_LOCUS24734</name>
</gene>
<proteinExistence type="predicted"/>
<evidence type="ECO:0000313" key="3">
    <source>
        <dbReference type="Proteomes" id="UP000663862"/>
    </source>
</evidence>
<sequence>MECRLVLNNRTDDEITSNDMSGRFHQQLKYYKYRRVPSKNGKAIFYLFFRKEEETYAALRVAKSIKEISLVRYYPSNPINSKSSFRPFPPQQIIDICRYTFRSRLVNFENVMNTSISITLPMIATTTTTIQFSVGHEQNNGCNFPCVHCDQHNLLLTNDMKKEKIKIKKDVSDVKDEVIDITDEVMAVKNKMIDITDEVIDITDEVMGVKNKVIDITDEFGFDFEMDKNILHKDPNLYTTFFSPISNATSQGEENNKSSDSEDQDESCDVVLTKCLTDISEIVQYLKEGITDY</sequence>
<name>A0A820YQX0_9BILA</name>
<comment type="caution">
    <text evidence="2">The sequence shown here is derived from an EMBL/GenBank/DDBJ whole genome shotgun (WGS) entry which is preliminary data.</text>
</comment>
<protein>
    <submittedName>
        <fullName evidence="2">Uncharacterized protein</fullName>
    </submittedName>
</protein>
<dbReference type="Proteomes" id="UP000663869">
    <property type="component" value="Unassembled WGS sequence"/>
</dbReference>
<evidence type="ECO:0000313" key="2">
    <source>
        <dbReference type="EMBL" id="CAF4552192.1"/>
    </source>
</evidence>
<dbReference type="Proteomes" id="UP000663862">
    <property type="component" value="Unassembled WGS sequence"/>
</dbReference>
<dbReference type="EMBL" id="CAJNYU010000267">
    <property type="protein sequence ID" value="CAF3344952.1"/>
    <property type="molecule type" value="Genomic_DNA"/>
</dbReference>
<dbReference type="AlphaFoldDB" id="A0A820YQX0"/>
<accession>A0A820YQX0</accession>
<organism evidence="2 3">
    <name type="scientific">Rotaria socialis</name>
    <dbReference type="NCBI Taxonomy" id="392032"/>
    <lineage>
        <taxon>Eukaryota</taxon>
        <taxon>Metazoa</taxon>
        <taxon>Spiralia</taxon>
        <taxon>Gnathifera</taxon>
        <taxon>Rotifera</taxon>
        <taxon>Eurotatoria</taxon>
        <taxon>Bdelloidea</taxon>
        <taxon>Philodinida</taxon>
        <taxon>Philodinidae</taxon>
        <taxon>Rotaria</taxon>
    </lineage>
</organism>
<reference evidence="2" key="1">
    <citation type="submission" date="2021-02" db="EMBL/GenBank/DDBJ databases">
        <authorList>
            <person name="Nowell W R."/>
        </authorList>
    </citation>
    <scope>NUCLEOTIDE SEQUENCE</scope>
</reference>
<evidence type="ECO:0000313" key="1">
    <source>
        <dbReference type="EMBL" id="CAF3344952.1"/>
    </source>
</evidence>
<dbReference type="EMBL" id="CAJOBQ010002307">
    <property type="protein sequence ID" value="CAF4552192.1"/>
    <property type="molecule type" value="Genomic_DNA"/>
</dbReference>